<feature type="transmembrane region" description="Helical" evidence="4">
    <location>
        <begin position="324"/>
        <end position="345"/>
    </location>
</feature>
<dbReference type="Gene3D" id="2.60.40.10">
    <property type="entry name" value="Immunoglobulins"/>
    <property type="match status" value="2"/>
</dbReference>
<sequence length="372" mass="41946">MYDWILLSFLAALQVLQLCTLPITSSPRFKHVNPDLVEVSCKEGKNIVLGTWLRHQSTVNGGLIPNPKSVAAKGDSCCSLCFSTVRKDSSVCVLTEGNNITYIVQILLRVTILSQPTTSSLTHRVTACHGSDIYLICNVESSSLVSIKWRRKWDHLIFHGQSLLISGAQREDEGIYSCEAEDDRGHIVKRDVILLVQTLPLNSVPNSEVNVTIEADWILRCIVERFPVPDVLWFKDNTTFDEKVYPYYNISIEKTENCTVFATLKAIPSFTTEAINNTSYENYTCEATNKYGTVLAYLQLTDVNGVTSNVTVRNTEEKTKPNKFNVTGFIVGMLPPLFISFYIILKLGNRSRYAEERAEEQGIREEPFFVSY</sequence>
<evidence type="ECO:0000256" key="1">
    <source>
        <dbReference type="ARBA" id="ARBA00022729"/>
    </source>
</evidence>
<keyword evidence="4" id="KW-1133">Transmembrane helix</keyword>
<keyword evidence="2" id="KW-1015">Disulfide bond</keyword>
<feature type="signal peptide" evidence="5">
    <location>
        <begin position="1"/>
        <end position="20"/>
    </location>
</feature>
<dbReference type="InterPro" id="IPR050958">
    <property type="entry name" value="Cell_Adh-Cytoskel_Orgn"/>
</dbReference>
<dbReference type="PANTHER" id="PTHR45080:SF8">
    <property type="entry name" value="IG-LIKE DOMAIN-CONTAINING PROTEIN"/>
    <property type="match status" value="1"/>
</dbReference>
<evidence type="ECO:0000313" key="7">
    <source>
        <dbReference type="Proteomes" id="UP000694941"/>
    </source>
</evidence>
<proteinExistence type="predicted"/>
<dbReference type="GeneID" id="111088982"/>
<dbReference type="PROSITE" id="PS50835">
    <property type="entry name" value="IG_LIKE"/>
    <property type="match status" value="2"/>
</dbReference>
<keyword evidence="7" id="KW-1185">Reference proteome</keyword>
<evidence type="ECO:0000256" key="3">
    <source>
        <dbReference type="ARBA" id="ARBA00023319"/>
    </source>
</evidence>
<accession>A0ABM1TJY5</accession>
<dbReference type="InterPro" id="IPR007110">
    <property type="entry name" value="Ig-like_dom"/>
</dbReference>
<dbReference type="SUPFAM" id="SSF48726">
    <property type="entry name" value="Immunoglobulin"/>
    <property type="match status" value="2"/>
</dbReference>
<reference evidence="8" key="1">
    <citation type="submission" date="2025-08" db="UniProtKB">
        <authorList>
            <consortium name="RefSeq"/>
        </authorList>
    </citation>
    <scope>IDENTIFICATION</scope>
    <source>
        <tissue evidence="8">Muscle</tissue>
    </source>
</reference>
<evidence type="ECO:0000256" key="2">
    <source>
        <dbReference type="ARBA" id="ARBA00023157"/>
    </source>
</evidence>
<keyword evidence="3" id="KW-0393">Immunoglobulin domain</keyword>
<keyword evidence="4" id="KW-0472">Membrane</keyword>
<dbReference type="InterPro" id="IPR036179">
    <property type="entry name" value="Ig-like_dom_sf"/>
</dbReference>
<gene>
    <name evidence="8" type="primary">LOC111088982</name>
</gene>
<dbReference type="InterPro" id="IPR013783">
    <property type="entry name" value="Ig-like_fold"/>
</dbReference>
<feature type="domain" description="Ig-like" evidence="6">
    <location>
        <begin position="116"/>
        <end position="193"/>
    </location>
</feature>
<dbReference type="InterPro" id="IPR003599">
    <property type="entry name" value="Ig_sub"/>
</dbReference>
<dbReference type="InterPro" id="IPR013098">
    <property type="entry name" value="Ig_I-set"/>
</dbReference>
<keyword evidence="1 5" id="KW-0732">Signal</keyword>
<dbReference type="Proteomes" id="UP000694941">
    <property type="component" value="Unplaced"/>
</dbReference>
<dbReference type="Pfam" id="PF13927">
    <property type="entry name" value="Ig_3"/>
    <property type="match status" value="1"/>
</dbReference>
<dbReference type="Pfam" id="PF07679">
    <property type="entry name" value="I-set"/>
    <property type="match status" value="1"/>
</dbReference>
<dbReference type="SMART" id="SM00409">
    <property type="entry name" value="IG"/>
    <property type="match status" value="2"/>
</dbReference>
<evidence type="ECO:0000259" key="6">
    <source>
        <dbReference type="PROSITE" id="PS50835"/>
    </source>
</evidence>
<name>A0ABM1TJY5_LIMPO</name>
<dbReference type="PANTHER" id="PTHR45080">
    <property type="entry name" value="CONTACTIN 5"/>
    <property type="match status" value="1"/>
</dbReference>
<dbReference type="InterPro" id="IPR003598">
    <property type="entry name" value="Ig_sub2"/>
</dbReference>
<protein>
    <submittedName>
        <fullName evidence="8">Lachesin-like</fullName>
    </submittedName>
</protein>
<dbReference type="RefSeq" id="XP_022256191.1">
    <property type="nucleotide sequence ID" value="XM_022400483.1"/>
</dbReference>
<evidence type="ECO:0000256" key="5">
    <source>
        <dbReference type="SAM" id="SignalP"/>
    </source>
</evidence>
<dbReference type="SMART" id="SM00408">
    <property type="entry name" value="IGc2"/>
    <property type="match status" value="2"/>
</dbReference>
<keyword evidence="4" id="KW-0812">Transmembrane</keyword>
<evidence type="ECO:0000256" key="4">
    <source>
        <dbReference type="SAM" id="Phobius"/>
    </source>
</evidence>
<feature type="chain" id="PRO_5045273710" evidence="5">
    <location>
        <begin position="21"/>
        <end position="372"/>
    </location>
</feature>
<evidence type="ECO:0000313" key="8">
    <source>
        <dbReference type="RefSeq" id="XP_022256191.1"/>
    </source>
</evidence>
<feature type="domain" description="Ig-like" evidence="6">
    <location>
        <begin position="200"/>
        <end position="301"/>
    </location>
</feature>
<organism evidence="7 8">
    <name type="scientific">Limulus polyphemus</name>
    <name type="common">Atlantic horseshoe crab</name>
    <dbReference type="NCBI Taxonomy" id="6850"/>
    <lineage>
        <taxon>Eukaryota</taxon>
        <taxon>Metazoa</taxon>
        <taxon>Ecdysozoa</taxon>
        <taxon>Arthropoda</taxon>
        <taxon>Chelicerata</taxon>
        <taxon>Merostomata</taxon>
        <taxon>Xiphosura</taxon>
        <taxon>Limulidae</taxon>
        <taxon>Limulus</taxon>
    </lineage>
</organism>